<accession>A0A3P6C4D1</accession>
<organism evidence="2">
    <name type="scientific">Brassica oleracea</name>
    <name type="common">Wild cabbage</name>
    <dbReference type="NCBI Taxonomy" id="3712"/>
    <lineage>
        <taxon>Eukaryota</taxon>
        <taxon>Viridiplantae</taxon>
        <taxon>Streptophyta</taxon>
        <taxon>Embryophyta</taxon>
        <taxon>Tracheophyta</taxon>
        <taxon>Spermatophyta</taxon>
        <taxon>Magnoliopsida</taxon>
        <taxon>eudicotyledons</taxon>
        <taxon>Gunneridae</taxon>
        <taxon>Pentapetalae</taxon>
        <taxon>rosids</taxon>
        <taxon>malvids</taxon>
        <taxon>Brassicales</taxon>
        <taxon>Brassicaceae</taxon>
        <taxon>Brassiceae</taxon>
        <taxon>Brassica</taxon>
    </lineage>
</organism>
<keyword evidence="1" id="KW-0812">Transmembrane</keyword>
<dbReference type="EMBL" id="LR031873">
    <property type="protein sequence ID" value="VDD09030.1"/>
    <property type="molecule type" value="Genomic_DNA"/>
</dbReference>
<evidence type="ECO:0000313" key="2">
    <source>
        <dbReference type="EMBL" id="VDD09030.1"/>
    </source>
</evidence>
<protein>
    <recommendedName>
        <fullName evidence="3">Exostosin GT47 domain-containing protein</fullName>
    </recommendedName>
</protein>
<sequence>MDVLRWHFKNVTEHLKDVLAIEVLKWLGSKQSWRKNSGKDHVFVLGKISWDFRRNNKFASLVSVCIPVISVLSVRMAFTGGSSDILGVYKQRRFEGKESECD</sequence>
<dbReference type="AlphaFoldDB" id="A0A3P6C4D1"/>
<reference evidence="2" key="1">
    <citation type="submission" date="2018-11" db="EMBL/GenBank/DDBJ databases">
        <authorList>
            <consortium name="Genoscope - CEA"/>
            <person name="William W."/>
        </authorList>
    </citation>
    <scope>NUCLEOTIDE SEQUENCE</scope>
</reference>
<keyword evidence="1" id="KW-1133">Transmembrane helix</keyword>
<keyword evidence="1" id="KW-0472">Membrane</keyword>
<evidence type="ECO:0008006" key="3">
    <source>
        <dbReference type="Google" id="ProtNLM"/>
    </source>
</evidence>
<gene>
    <name evidence="2" type="ORF">BOLC4T24481H</name>
</gene>
<name>A0A3P6C4D1_BRAOL</name>
<proteinExistence type="predicted"/>
<evidence type="ECO:0000256" key="1">
    <source>
        <dbReference type="SAM" id="Phobius"/>
    </source>
</evidence>
<feature type="transmembrane region" description="Helical" evidence="1">
    <location>
        <begin position="58"/>
        <end position="78"/>
    </location>
</feature>